<dbReference type="EnsemblMetazoa" id="XM_022813043">
    <property type="protein sequence ID" value="XP_022668778"/>
    <property type="gene ID" value="LOC111253531"/>
</dbReference>
<evidence type="ECO:0000313" key="1">
    <source>
        <dbReference type="EnsemblMetazoa" id="XP_022668778"/>
    </source>
</evidence>
<sequence length="269" mass="31582">MGGLREFWTKWKLPWCSPRRPQTRFPKLSSVDKVAFRKAFDASRSDICYLFANHWKHPNLKKYIMWFYNSIMGDRGFGIGCKVPDQCESRVKLVELFSQMWQVVDIPETVIYAFDLFFNKIEYCLANGWYQGLSWRTDEIVVILTKNNVRYVLELNTAIDIPVSWRDSPSAMTVCIDNGRYYDTIPVEVQEHIHFVNGTFALRLNGRRGLRKEITSTNYWNSESPREPIEVHGLDVTLSMRWKGPHVDIETFVDDVRLHNLPYGTLPFQ</sequence>
<dbReference type="RefSeq" id="XP_022668778.1">
    <property type="nucleotide sequence ID" value="XM_022813043.1"/>
</dbReference>
<dbReference type="KEGG" id="vde:111253531"/>
<keyword evidence="2" id="KW-1185">Reference proteome</keyword>
<dbReference type="InParanoid" id="A0A7M7KLL9"/>
<evidence type="ECO:0000313" key="2">
    <source>
        <dbReference type="Proteomes" id="UP000594260"/>
    </source>
</evidence>
<name>A0A7M7KLL9_VARDE</name>
<protein>
    <submittedName>
        <fullName evidence="1">Uncharacterized protein</fullName>
    </submittedName>
</protein>
<organism evidence="1 2">
    <name type="scientific">Varroa destructor</name>
    <name type="common">Honeybee mite</name>
    <dbReference type="NCBI Taxonomy" id="109461"/>
    <lineage>
        <taxon>Eukaryota</taxon>
        <taxon>Metazoa</taxon>
        <taxon>Ecdysozoa</taxon>
        <taxon>Arthropoda</taxon>
        <taxon>Chelicerata</taxon>
        <taxon>Arachnida</taxon>
        <taxon>Acari</taxon>
        <taxon>Parasitiformes</taxon>
        <taxon>Mesostigmata</taxon>
        <taxon>Gamasina</taxon>
        <taxon>Dermanyssoidea</taxon>
        <taxon>Varroidae</taxon>
        <taxon>Varroa</taxon>
    </lineage>
</organism>
<reference evidence="1" key="1">
    <citation type="submission" date="2021-01" db="UniProtKB">
        <authorList>
            <consortium name="EnsemblMetazoa"/>
        </authorList>
    </citation>
    <scope>IDENTIFICATION</scope>
</reference>
<proteinExistence type="predicted"/>
<dbReference type="Proteomes" id="UP000594260">
    <property type="component" value="Unplaced"/>
</dbReference>
<accession>A0A7M7KLL9</accession>
<dbReference type="AlphaFoldDB" id="A0A7M7KLL9"/>
<dbReference type="GeneID" id="111253531"/>